<evidence type="ECO:0000259" key="8">
    <source>
        <dbReference type="PROSITE" id="PS50941"/>
    </source>
</evidence>
<feature type="signal peptide" evidence="7">
    <location>
        <begin position="1"/>
        <end position="27"/>
    </location>
</feature>
<dbReference type="InterPro" id="IPR033138">
    <property type="entry name" value="Cu_oxidase_CS"/>
</dbReference>
<dbReference type="EMBL" id="CP126217">
    <property type="protein sequence ID" value="WIA19476.1"/>
    <property type="molecule type" value="Genomic_DNA"/>
</dbReference>
<keyword evidence="4" id="KW-0560">Oxidoreductase</keyword>
<keyword evidence="7" id="KW-0732">Signal</keyword>
<feature type="disulfide bond" evidence="6">
    <location>
        <begin position="110"/>
        <end position="124"/>
    </location>
</feature>
<evidence type="ECO:0000256" key="1">
    <source>
        <dbReference type="ARBA" id="ARBA00001935"/>
    </source>
</evidence>
<evidence type="ECO:0000256" key="6">
    <source>
        <dbReference type="PROSITE-ProRule" id="PRU00261"/>
    </source>
</evidence>
<dbReference type="Pfam" id="PF07731">
    <property type="entry name" value="Cu-oxidase_2"/>
    <property type="match status" value="1"/>
</dbReference>
<feature type="chain" id="PRO_5046801814" description="Chitin-binding type-1 domain-containing protein" evidence="7">
    <location>
        <begin position="28"/>
        <end position="729"/>
    </location>
</feature>
<evidence type="ECO:0000313" key="10">
    <source>
        <dbReference type="Proteomes" id="UP001244341"/>
    </source>
</evidence>
<keyword evidence="5" id="KW-0186">Copper</keyword>
<evidence type="ECO:0000256" key="4">
    <source>
        <dbReference type="ARBA" id="ARBA00023002"/>
    </source>
</evidence>
<reference evidence="9 10" key="1">
    <citation type="submission" date="2023-05" db="EMBL/GenBank/DDBJ databases">
        <title>A 100% complete, gapless, phased diploid assembly of the Scenedesmus obliquus UTEX 3031 genome.</title>
        <authorList>
            <person name="Biondi T.C."/>
            <person name="Hanschen E.R."/>
            <person name="Kwon T."/>
            <person name="Eng W."/>
            <person name="Kruse C.P.S."/>
            <person name="Koehler S.I."/>
            <person name="Kunde Y."/>
            <person name="Gleasner C.D."/>
            <person name="You Mak K.T."/>
            <person name="Polle J."/>
            <person name="Hovde B.T."/>
            <person name="Starkenburg S.R."/>
        </authorList>
    </citation>
    <scope>NUCLEOTIDE SEQUENCE [LARGE SCALE GENOMIC DNA]</scope>
    <source>
        <strain evidence="9 10">DOE0152z</strain>
    </source>
</reference>
<dbReference type="InterPro" id="IPR001117">
    <property type="entry name" value="Cu-oxidase_2nd"/>
</dbReference>
<dbReference type="SUPFAM" id="SSF49503">
    <property type="entry name" value="Cupredoxins"/>
    <property type="match status" value="3"/>
</dbReference>
<evidence type="ECO:0000256" key="3">
    <source>
        <dbReference type="ARBA" id="ARBA00022723"/>
    </source>
</evidence>
<dbReference type="PANTHER" id="PTHR11709">
    <property type="entry name" value="MULTI-COPPER OXIDASE"/>
    <property type="match status" value="1"/>
</dbReference>
<dbReference type="PROSITE" id="PS00080">
    <property type="entry name" value="MULTICOPPER_OXIDASE2"/>
    <property type="match status" value="1"/>
</dbReference>
<dbReference type="InterPro" id="IPR002355">
    <property type="entry name" value="Cu_oxidase_Cu_BS"/>
</dbReference>
<feature type="disulfide bond" evidence="6">
    <location>
        <begin position="105"/>
        <end position="117"/>
    </location>
</feature>
<dbReference type="InterPro" id="IPR008972">
    <property type="entry name" value="Cupredoxin"/>
</dbReference>
<keyword evidence="3" id="KW-0479">Metal-binding</keyword>
<evidence type="ECO:0000313" key="9">
    <source>
        <dbReference type="EMBL" id="WIA19476.1"/>
    </source>
</evidence>
<dbReference type="InterPro" id="IPR001002">
    <property type="entry name" value="Chitin-bd_1"/>
</dbReference>
<dbReference type="PROSITE" id="PS50941">
    <property type="entry name" value="CHIT_BIND_I_2"/>
    <property type="match status" value="1"/>
</dbReference>
<proteinExistence type="inferred from homology"/>
<comment type="caution">
    <text evidence="6">Lacks conserved residue(s) required for the propagation of feature annotation.</text>
</comment>
<dbReference type="InterPro" id="IPR011707">
    <property type="entry name" value="Cu-oxidase-like_N"/>
</dbReference>
<evidence type="ECO:0000256" key="5">
    <source>
        <dbReference type="ARBA" id="ARBA00023008"/>
    </source>
</evidence>
<dbReference type="Gene3D" id="2.60.40.420">
    <property type="entry name" value="Cupredoxins - blue copper proteins"/>
    <property type="match status" value="3"/>
</dbReference>
<dbReference type="InterPro" id="IPR045087">
    <property type="entry name" value="Cu-oxidase_fam"/>
</dbReference>
<keyword evidence="6" id="KW-1015">Disulfide bond</keyword>
<keyword evidence="6" id="KW-0147">Chitin-binding</keyword>
<sequence>MVPPRVISPHVILVALLLLKICYFASAQIKDSDAATQHKNSNPKSFYCSCADPLPLALANGSATVPITPVTRTWYPGKPYKPSGFCKSLPTAGPGGECGDSIAICRKGLCCGQNGFCSTDPASCGGTCQCAWSGPGSPCKGSYPFPAPRPLSLPVAAKGGVCGTYIAVCPAGQCCSQFGFCVADGSRYCRSASCRADCSPWSKTCYKGAHKNKIVRDTWVVTWKDLNLDGFTKPVIVVNGKPFPTVEAEVGDRIIIEVINKIDDPISVHWHGMLQMKTNIMDGVTGLTQRPLMPGESYLYNFIADNSGTYWWHSHFKTQYVDGLFGALVVKDPTHKQYPGGDAVVLFNDYYHNKSSELLDYYLSPASDGDEPTPYTALLNGVGQGYCEVTGATGCGYAYIKGVAGYCDDPKTKLRLINAGSFAVFNISIDNHRMIVMAEDGVEIEPVEVGSLSINNGQRYTVLVCQSKGKPLSTEPVWFRATMIDATFTQPSNWNTSLGVLYFTDPPPAKLPTTSATFLPPTLDPTLPPGPDNFNPYQLKVFGDVEPPPPNPAKRRRANFVIDFYNEPTSPADDPNAVQYAHVNKIALQLVPETPSLMERYSNNPMGLGPPAEPQWPQGGLGWHIWDINLGDVLDIYIHNKDDGEHPIHLHGHWFTVLHAGLPDAGPFDPAQDQLDATVIRDTITVNGNSSLVLRYVANNPGIWFMHCHIDWHVAAGLGMIFREGFPTN</sequence>
<dbReference type="Pfam" id="PF00394">
    <property type="entry name" value="Cu-oxidase"/>
    <property type="match status" value="1"/>
</dbReference>
<dbReference type="CDD" id="cd00035">
    <property type="entry name" value="ChtBD1"/>
    <property type="match status" value="2"/>
</dbReference>
<gene>
    <name evidence="9" type="ORF">OEZ85_004088</name>
</gene>
<dbReference type="PANTHER" id="PTHR11709:SF414">
    <property type="entry name" value="ADR239WP"/>
    <property type="match status" value="1"/>
</dbReference>
<dbReference type="PROSITE" id="PS00079">
    <property type="entry name" value="MULTICOPPER_OXIDASE1"/>
    <property type="match status" value="1"/>
</dbReference>
<dbReference type="Pfam" id="PF07732">
    <property type="entry name" value="Cu-oxidase_3"/>
    <property type="match status" value="1"/>
</dbReference>
<comment type="similarity">
    <text evidence="2">Belongs to the multicopper oxidase family.</text>
</comment>
<accession>A0ABY8UGC9</accession>
<evidence type="ECO:0000256" key="2">
    <source>
        <dbReference type="ARBA" id="ARBA00010609"/>
    </source>
</evidence>
<comment type="cofactor">
    <cofactor evidence="1">
        <name>Cu cation</name>
        <dbReference type="ChEBI" id="CHEBI:23378"/>
    </cofactor>
</comment>
<feature type="domain" description="Chitin-binding type-1" evidence="8">
    <location>
        <begin position="95"/>
        <end position="141"/>
    </location>
</feature>
<dbReference type="SMART" id="SM00270">
    <property type="entry name" value="ChtBD1"/>
    <property type="match status" value="2"/>
</dbReference>
<keyword evidence="10" id="KW-1185">Reference proteome</keyword>
<organism evidence="9 10">
    <name type="scientific">Tetradesmus obliquus</name>
    <name type="common">Green alga</name>
    <name type="synonym">Acutodesmus obliquus</name>
    <dbReference type="NCBI Taxonomy" id="3088"/>
    <lineage>
        <taxon>Eukaryota</taxon>
        <taxon>Viridiplantae</taxon>
        <taxon>Chlorophyta</taxon>
        <taxon>core chlorophytes</taxon>
        <taxon>Chlorophyceae</taxon>
        <taxon>CS clade</taxon>
        <taxon>Sphaeropleales</taxon>
        <taxon>Scenedesmaceae</taxon>
        <taxon>Tetradesmus</taxon>
    </lineage>
</organism>
<dbReference type="InterPro" id="IPR011706">
    <property type="entry name" value="Cu-oxidase_C"/>
</dbReference>
<protein>
    <recommendedName>
        <fullName evidence="8">Chitin-binding type-1 domain-containing protein</fullName>
    </recommendedName>
</protein>
<name>A0ABY8UGC9_TETOB</name>
<dbReference type="Proteomes" id="UP001244341">
    <property type="component" value="Chromosome 10b"/>
</dbReference>
<evidence type="ECO:0000256" key="7">
    <source>
        <dbReference type="SAM" id="SignalP"/>
    </source>
</evidence>